<sequence>MIASAQALWWLALPVLLLPIWWHRQKRQRVKAEPLATARFLPAAPPRQLRIWRWEDVALLAVRCLLLVALIAWLAVTTIPWRADTVLIDPALTTPPASAAWIERQIAAAGFQDARRTPLPAGALAWLQANEHEWRSGARVLILAASLPMPARIPQFAHAVDIRIPPASTLPSAESPIKERHIALSAPRERLAAWRALFAAFDAAGTGNSRYILADAPTAKTELIVWDRAAAPPADWRAPLWWLPPDALPLMPAATRAPAQALSINGVALQIADSPRGRLWASSNWPPADADSARALYETWQALAYPAQPYAMPALSLPAGRGAPLAMPDTTPAAWLAHALLALFVLERLLSHVRRR</sequence>
<keyword evidence="1" id="KW-0472">Membrane</keyword>
<dbReference type="EMBL" id="FPBO01000027">
    <property type="protein sequence ID" value="SFV07700.1"/>
    <property type="molecule type" value="Genomic_DNA"/>
</dbReference>
<organism evidence="2 3">
    <name type="scientific">Pseudoduganella namucuonensis</name>
    <dbReference type="NCBI Taxonomy" id="1035707"/>
    <lineage>
        <taxon>Bacteria</taxon>
        <taxon>Pseudomonadati</taxon>
        <taxon>Pseudomonadota</taxon>
        <taxon>Betaproteobacteria</taxon>
        <taxon>Burkholderiales</taxon>
        <taxon>Oxalobacteraceae</taxon>
        <taxon>Telluria group</taxon>
        <taxon>Pseudoduganella</taxon>
    </lineage>
</organism>
<dbReference type="Proteomes" id="UP000199391">
    <property type="component" value="Unassembled WGS sequence"/>
</dbReference>
<keyword evidence="3" id="KW-1185">Reference proteome</keyword>
<dbReference type="AlphaFoldDB" id="A0A1I7LDC6"/>
<dbReference type="OrthoDB" id="8771938at2"/>
<gene>
    <name evidence="2" type="ORF">SAMN05216552_102723</name>
</gene>
<keyword evidence="1 2" id="KW-0812">Transmembrane</keyword>
<dbReference type="STRING" id="1035707.SAMN05216552_102723"/>
<dbReference type="NCBIfam" id="TIGR02226">
    <property type="entry name" value="two_anch"/>
    <property type="match status" value="1"/>
</dbReference>
<proteinExistence type="predicted"/>
<dbReference type="RefSeq" id="WP_093558100.1">
    <property type="nucleotide sequence ID" value="NZ_FPBO01000027.1"/>
</dbReference>
<name>A0A1I7LDC6_9BURK</name>
<protein>
    <submittedName>
        <fullName evidence="2">N-terminal double-transmembrane domain-containing protein</fullName>
    </submittedName>
</protein>
<keyword evidence="1" id="KW-1133">Transmembrane helix</keyword>
<feature type="transmembrane region" description="Helical" evidence="1">
    <location>
        <begin position="57"/>
        <end position="76"/>
    </location>
</feature>
<accession>A0A1I7LDC6</accession>
<dbReference type="InterPro" id="IPR011933">
    <property type="entry name" value="Double_TM_dom"/>
</dbReference>
<evidence type="ECO:0000313" key="3">
    <source>
        <dbReference type="Proteomes" id="UP000199391"/>
    </source>
</evidence>
<feature type="transmembrane region" description="Helical" evidence="1">
    <location>
        <begin position="6"/>
        <end position="22"/>
    </location>
</feature>
<evidence type="ECO:0000256" key="1">
    <source>
        <dbReference type="SAM" id="Phobius"/>
    </source>
</evidence>
<evidence type="ECO:0000313" key="2">
    <source>
        <dbReference type="EMBL" id="SFV07700.1"/>
    </source>
</evidence>
<reference evidence="3" key="1">
    <citation type="submission" date="2016-10" db="EMBL/GenBank/DDBJ databases">
        <authorList>
            <person name="Varghese N."/>
            <person name="Submissions S."/>
        </authorList>
    </citation>
    <scope>NUCLEOTIDE SEQUENCE [LARGE SCALE GENOMIC DNA]</scope>
    <source>
        <strain evidence="3">CGMCC 1.11014</strain>
    </source>
</reference>